<accession>A0ABN7X7Y3</accession>
<proteinExistence type="predicted"/>
<name>A0ABN7X7Y3_GIGMA</name>
<evidence type="ECO:0000313" key="1">
    <source>
        <dbReference type="EMBL" id="CAG8850274.1"/>
    </source>
</evidence>
<dbReference type="Gene3D" id="2.40.10.10">
    <property type="entry name" value="Trypsin-like serine proteases"/>
    <property type="match status" value="1"/>
</dbReference>
<evidence type="ECO:0000313" key="2">
    <source>
        <dbReference type="Proteomes" id="UP000789901"/>
    </source>
</evidence>
<dbReference type="InterPro" id="IPR043504">
    <property type="entry name" value="Peptidase_S1_PA_chymotrypsin"/>
</dbReference>
<sequence>EPIVFEVLGGEGLYNINYTGCSAGFWVRYMDSEQLVTVGHCGGNATDQHDAFYHLPWGVILIIDQLEQ</sequence>
<gene>
    <name evidence="1" type="ORF">GMARGA_LOCUS40134</name>
</gene>
<keyword evidence="2" id="KW-1185">Reference proteome</keyword>
<dbReference type="Proteomes" id="UP000789901">
    <property type="component" value="Unassembled WGS sequence"/>
</dbReference>
<organism evidence="1 2">
    <name type="scientific">Gigaspora margarita</name>
    <dbReference type="NCBI Taxonomy" id="4874"/>
    <lineage>
        <taxon>Eukaryota</taxon>
        <taxon>Fungi</taxon>
        <taxon>Fungi incertae sedis</taxon>
        <taxon>Mucoromycota</taxon>
        <taxon>Glomeromycotina</taxon>
        <taxon>Glomeromycetes</taxon>
        <taxon>Diversisporales</taxon>
        <taxon>Gigasporaceae</taxon>
        <taxon>Gigaspora</taxon>
    </lineage>
</organism>
<protein>
    <submittedName>
        <fullName evidence="1">31017_t:CDS:1</fullName>
    </submittedName>
</protein>
<reference evidence="1 2" key="1">
    <citation type="submission" date="2021-06" db="EMBL/GenBank/DDBJ databases">
        <authorList>
            <person name="Kallberg Y."/>
            <person name="Tangrot J."/>
            <person name="Rosling A."/>
        </authorList>
    </citation>
    <scope>NUCLEOTIDE SEQUENCE [LARGE SCALE GENOMIC DNA]</scope>
    <source>
        <strain evidence="1 2">120-4 pot B 10/14</strain>
    </source>
</reference>
<comment type="caution">
    <text evidence="1">The sequence shown here is derived from an EMBL/GenBank/DDBJ whole genome shotgun (WGS) entry which is preliminary data.</text>
</comment>
<dbReference type="EMBL" id="CAJVQB010100303">
    <property type="protein sequence ID" value="CAG8850274.1"/>
    <property type="molecule type" value="Genomic_DNA"/>
</dbReference>
<feature type="non-terminal residue" evidence="1">
    <location>
        <position position="1"/>
    </location>
</feature>